<dbReference type="PANTHER" id="PTHR22726">
    <property type="entry name" value="METALLOENDOPEPTIDASE OMA1"/>
    <property type="match status" value="1"/>
</dbReference>
<dbReference type="EMBL" id="CP081295">
    <property type="protein sequence ID" value="QZD90209.1"/>
    <property type="molecule type" value="Genomic_DNA"/>
</dbReference>
<dbReference type="InterPro" id="IPR051156">
    <property type="entry name" value="Mito/Outer_Membr_Metalloprot"/>
</dbReference>
<sequence>MKRLFSSVALAALAVQPLAAQDVEAEEQAEVAVEVEADAIENSGEEAPLPSAHGYEPKDELEKGLWYEMDEAEKRLKESRFLIEDPALNDYVRSVLCKTVGDQRCAATRLYLIRTPQFNASMAPNGVMLVYSGLLLRMRDEAQLAAVLGHEFTHFEKQHSLRIFRQIRTKTDILSWLSVLPVRLPYPAGMAAQMAVLGSVYDFNRDMEREADAGSIDELMRAGYDPRAASAIWSQLGAEMDATAEERGHRSDKNRNGGLFATHPRSTDRMGRLAQLAREAAGEDAENRYTGAQEYRAAIGPWWSALIDDQIALKDFGGTEYLLATLAGDDPLGWTGDLLYARGELYRARAEEGDFAQAADFYRQAIATGEYPAESWRGLGLSLLRDGHKVEGQTALRSYLELRPDAPDAALLASMAGEVAS</sequence>
<evidence type="ECO:0000313" key="10">
    <source>
        <dbReference type="EMBL" id="QZD90209.1"/>
    </source>
</evidence>
<evidence type="ECO:0000256" key="1">
    <source>
        <dbReference type="ARBA" id="ARBA00022670"/>
    </source>
</evidence>
<name>A0ABX8ZR32_9SPHN</name>
<evidence type="ECO:0000256" key="3">
    <source>
        <dbReference type="ARBA" id="ARBA00022801"/>
    </source>
</evidence>
<keyword evidence="5 6" id="KW-0482">Metalloprotease</keyword>
<feature type="chain" id="PRO_5045934510" evidence="8">
    <location>
        <begin position="21"/>
        <end position="421"/>
    </location>
</feature>
<dbReference type="RefSeq" id="WP_221425683.1">
    <property type="nucleotide sequence ID" value="NZ_CP081295.1"/>
</dbReference>
<dbReference type="Pfam" id="PF01435">
    <property type="entry name" value="Peptidase_M48"/>
    <property type="match status" value="1"/>
</dbReference>
<evidence type="ECO:0000256" key="7">
    <source>
        <dbReference type="SAM" id="MobiDB-lite"/>
    </source>
</evidence>
<dbReference type="InterPro" id="IPR001915">
    <property type="entry name" value="Peptidase_M48"/>
</dbReference>
<evidence type="ECO:0000256" key="6">
    <source>
        <dbReference type="RuleBase" id="RU003983"/>
    </source>
</evidence>
<feature type="signal peptide" evidence="8">
    <location>
        <begin position="1"/>
        <end position="20"/>
    </location>
</feature>
<proteinExistence type="inferred from homology"/>
<feature type="region of interest" description="Disordered" evidence="7">
    <location>
        <begin position="243"/>
        <end position="264"/>
    </location>
</feature>
<organism evidence="10 11">
    <name type="scientific">Qipengyuania aurantiaca</name>
    <dbReference type="NCBI Taxonomy" id="2867233"/>
    <lineage>
        <taxon>Bacteria</taxon>
        <taxon>Pseudomonadati</taxon>
        <taxon>Pseudomonadota</taxon>
        <taxon>Alphaproteobacteria</taxon>
        <taxon>Sphingomonadales</taxon>
        <taxon>Erythrobacteraceae</taxon>
        <taxon>Qipengyuania</taxon>
    </lineage>
</organism>
<dbReference type="EC" id="3.4.24.-" evidence="10"/>
<evidence type="ECO:0000256" key="8">
    <source>
        <dbReference type="SAM" id="SignalP"/>
    </source>
</evidence>
<dbReference type="GO" id="GO:0008237">
    <property type="term" value="F:metallopeptidase activity"/>
    <property type="evidence" value="ECO:0007669"/>
    <property type="project" value="UniProtKB-KW"/>
</dbReference>
<evidence type="ECO:0000256" key="4">
    <source>
        <dbReference type="ARBA" id="ARBA00022833"/>
    </source>
</evidence>
<feature type="domain" description="Peptidase M48" evidence="9">
    <location>
        <begin position="108"/>
        <end position="275"/>
    </location>
</feature>
<dbReference type="Gene3D" id="1.25.40.10">
    <property type="entry name" value="Tetratricopeptide repeat domain"/>
    <property type="match status" value="1"/>
</dbReference>
<keyword evidence="3 6" id="KW-0378">Hydrolase</keyword>
<dbReference type="InterPro" id="IPR011990">
    <property type="entry name" value="TPR-like_helical_dom_sf"/>
</dbReference>
<keyword evidence="1 6" id="KW-0645">Protease</keyword>
<gene>
    <name evidence="10" type="ORF">K3148_02040</name>
</gene>
<comment type="similarity">
    <text evidence="6">Belongs to the peptidase M48 family.</text>
</comment>
<feature type="compositionally biased region" description="Basic and acidic residues" evidence="7">
    <location>
        <begin position="244"/>
        <end position="255"/>
    </location>
</feature>
<dbReference type="CDD" id="cd07324">
    <property type="entry name" value="M48C_Oma1-like"/>
    <property type="match status" value="1"/>
</dbReference>
<comment type="cofactor">
    <cofactor evidence="6">
        <name>Zn(2+)</name>
        <dbReference type="ChEBI" id="CHEBI:29105"/>
    </cofactor>
    <text evidence="6">Binds 1 zinc ion per subunit.</text>
</comment>
<keyword evidence="4 6" id="KW-0862">Zinc</keyword>
<accession>A0ABX8ZR32</accession>
<evidence type="ECO:0000259" key="9">
    <source>
        <dbReference type="Pfam" id="PF01435"/>
    </source>
</evidence>
<reference evidence="10 11" key="1">
    <citation type="submission" date="2021-08" db="EMBL/GenBank/DDBJ databases">
        <title>Comparative Genomics Analysis of the Genus Qipengyuania Reveals Extensive Genetic Diversity and Metabolic Versatility, Including the Description of Fifteen Novel Species.</title>
        <authorList>
            <person name="Liu Y."/>
        </authorList>
    </citation>
    <scope>NUCLEOTIDE SEQUENCE [LARGE SCALE GENOMIC DNA]</scope>
    <source>
        <strain evidence="10 11">1NDH13</strain>
    </source>
</reference>
<dbReference type="PANTHER" id="PTHR22726:SF1">
    <property type="entry name" value="METALLOENDOPEPTIDASE OMA1, MITOCHONDRIAL"/>
    <property type="match status" value="1"/>
</dbReference>
<evidence type="ECO:0000313" key="11">
    <source>
        <dbReference type="Proteomes" id="UP000824281"/>
    </source>
</evidence>
<keyword evidence="2" id="KW-0479">Metal-binding</keyword>
<keyword evidence="8" id="KW-0732">Signal</keyword>
<dbReference type="Gene3D" id="3.30.2010.10">
    <property type="entry name" value="Metalloproteases ('zincins'), catalytic domain"/>
    <property type="match status" value="1"/>
</dbReference>
<evidence type="ECO:0000256" key="2">
    <source>
        <dbReference type="ARBA" id="ARBA00022723"/>
    </source>
</evidence>
<keyword evidence="11" id="KW-1185">Reference proteome</keyword>
<protein>
    <submittedName>
        <fullName evidence="10">M48 family metalloprotease</fullName>
        <ecNumber evidence="10">3.4.24.-</ecNumber>
    </submittedName>
</protein>
<evidence type="ECO:0000256" key="5">
    <source>
        <dbReference type="ARBA" id="ARBA00023049"/>
    </source>
</evidence>
<dbReference type="Proteomes" id="UP000824281">
    <property type="component" value="Chromosome"/>
</dbReference>
<dbReference type="SUPFAM" id="SSF48452">
    <property type="entry name" value="TPR-like"/>
    <property type="match status" value="1"/>
</dbReference>